<evidence type="ECO:0000313" key="3">
    <source>
        <dbReference type="Proteomes" id="UP001265259"/>
    </source>
</evidence>
<dbReference type="Proteomes" id="UP001265259">
    <property type="component" value="Unassembled WGS sequence"/>
</dbReference>
<dbReference type="EMBL" id="JAVRHL010000002">
    <property type="protein sequence ID" value="MDT0682365.1"/>
    <property type="molecule type" value="Genomic_DNA"/>
</dbReference>
<proteinExistence type="predicted"/>
<reference evidence="2 3" key="1">
    <citation type="submission" date="2023-09" db="EMBL/GenBank/DDBJ databases">
        <authorList>
            <person name="Rey-Velasco X."/>
        </authorList>
    </citation>
    <scope>NUCLEOTIDE SEQUENCE [LARGE SCALE GENOMIC DNA]</scope>
    <source>
        <strain evidence="2 3">F158</strain>
    </source>
</reference>
<feature type="compositionally biased region" description="Gly residues" evidence="1">
    <location>
        <begin position="112"/>
        <end position="123"/>
    </location>
</feature>
<protein>
    <recommendedName>
        <fullName evidence="4">Lipoprotein</fullName>
    </recommendedName>
</protein>
<dbReference type="PROSITE" id="PS51257">
    <property type="entry name" value="PROKAR_LIPOPROTEIN"/>
    <property type="match status" value="1"/>
</dbReference>
<keyword evidence="3" id="KW-1185">Reference proteome</keyword>
<feature type="region of interest" description="Disordered" evidence="1">
    <location>
        <begin position="96"/>
        <end position="123"/>
    </location>
</feature>
<organism evidence="2 3">
    <name type="scientific">Tropicimonas omnivorans</name>
    <dbReference type="NCBI Taxonomy" id="3075590"/>
    <lineage>
        <taxon>Bacteria</taxon>
        <taxon>Pseudomonadati</taxon>
        <taxon>Pseudomonadota</taxon>
        <taxon>Alphaproteobacteria</taxon>
        <taxon>Rhodobacterales</taxon>
        <taxon>Roseobacteraceae</taxon>
        <taxon>Tropicimonas</taxon>
    </lineage>
</organism>
<evidence type="ECO:0000256" key="1">
    <source>
        <dbReference type="SAM" id="MobiDB-lite"/>
    </source>
</evidence>
<dbReference type="RefSeq" id="WP_311690121.1">
    <property type="nucleotide sequence ID" value="NZ_JAVRHL010000002.1"/>
</dbReference>
<gene>
    <name evidence="2" type="ORF">RM543_06695</name>
</gene>
<evidence type="ECO:0000313" key="2">
    <source>
        <dbReference type="EMBL" id="MDT0682365.1"/>
    </source>
</evidence>
<comment type="caution">
    <text evidence="2">The sequence shown here is derived from an EMBL/GenBank/DDBJ whole genome shotgun (WGS) entry which is preliminary data.</text>
</comment>
<accession>A0ABU3DF96</accession>
<name>A0ABU3DF96_9RHOB</name>
<evidence type="ECO:0008006" key="4">
    <source>
        <dbReference type="Google" id="ProtNLM"/>
    </source>
</evidence>
<sequence length="123" mass="12976">MRYSDWTIPALLCAAALSSACAPEARRDFDDEAGAFLDQGDFGMATRNNHLQMTCRRVTSATISKYGQPLSSGCPGRIQDGKYALFAYTESIRSATEQHGPVPYDDSAHLPSGGGRGGDAGGG</sequence>